<name>A0ACB8SAE9_9AGAM</name>
<reference evidence="1" key="1">
    <citation type="submission" date="2021-02" db="EMBL/GenBank/DDBJ databases">
        <authorList>
            <consortium name="DOE Joint Genome Institute"/>
            <person name="Ahrendt S."/>
            <person name="Looney B.P."/>
            <person name="Miyauchi S."/>
            <person name="Morin E."/>
            <person name="Drula E."/>
            <person name="Courty P.E."/>
            <person name="Chicoki N."/>
            <person name="Fauchery L."/>
            <person name="Kohler A."/>
            <person name="Kuo A."/>
            <person name="Labutti K."/>
            <person name="Pangilinan J."/>
            <person name="Lipzen A."/>
            <person name="Riley R."/>
            <person name="Andreopoulos W."/>
            <person name="He G."/>
            <person name="Johnson J."/>
            <person name="Barry K.W."/>
            <person name="Grigoriev I.V."/>
            <person name="Nagy L."/>
            <person name="Hibbett D."/>
            <person name="Henrissat B."/>
            <person name="Matheny P.B."/>
            <person name="Labbe J."/>
            <person name="Martin F."/>
        </authorList>
    </citation>
    <scope>NUCLEOTIDE SEQUENCE</scope>
    <source>
        <strain evidence="1">FP105234-sp</strain>
    </source>
</reference>
<dbReference type="EMBL" id="MU275841">
    <property type="protein sequence ID" value="KAI0053167.1"/>
    <property type="molecule type" value="Genomic_DNA"/>
</dbReference>
<evidence type="ECO:0000313" key="1">
    <source>
        <dbReference type="EMBL" id="KAI0053167.1"/>
    </source>
</evidence>
<reference evidence="1" key="2">
    <citation type="journal article" date="2022" name="New Phytol.">
        <title>Evolutionary transition to the ectomycorrhizal habit in the genomes of a hyperdiverse lineage of mushroom-forming fungi.</title>
        <authorList>
            <person name="Looney B."/>
            <person name="Miyauchi S."/>
            <person name="Morin E."/>
            <person name="Drula E."/>
            <person name="Courty P.E."/>
            <person name="Kohler A."/>
            <person name="Kuo A."/>
            <person name="LaButti K."/>
            <person name="Pangilinan J."/>
            <person name="Lipzen A."/>
            <person name="Riley R."/>
            <person name="Andreopoulos W."/>
            <person name="He G."/>
            <person name="Johnson J."/>
            <person name="Nolan M."/>
            <person name="Tritt A."/>
            <person name="Barry K.W."/>
            <person name="Grigoriev I.V."/>
            <person name="Nagy L.G."/>
            <person name="Hibbett D."/>
            <person name="Henrissat B."/>
            <person name="Matheny P.B."/>
            <person name="Labbe J."/>
            <person name="Martin F.M."/>
        </authorList>
    </citation>
    <scope>NUCLEOTIDE SEQUENCE</scope>
    <source>
        <strain evidence="1">FP105234-sp</strain>
    </source>
</reference>
<accession>A0ACB8SAE9</accession>
<sequence length="199" mass="21401">MPVCPHPSCNCEHRDLAVDALIQHVTSSPWAAKYYCSHCRCVCRSQIVLQAHMSKLHKYPATANAQLNIPGPSRPQSAPPARAAPTQQAKAVLPTRTVPAKVTPTPAFKPTAPAITAPETSRPLAQPQSTLTSQSIAVSVLPVSTVCASCRRTFPKMSALLQHYRDSAAHPKCSRCVLGFPDNAAIQTVGPNFHFDVHP</sequence>
<evidence type="ECO:0000313" key="2">
    <source>
        <dbReference type="Proteomes" id="UP000814033"/>
    </source>
</evidence>
<gene>
    <name evidence="1" type="ORF">FA95DRAFT_936924</name>
</gene>
<protein>
    <submittedName>
        <fullName evidence="1">Uncharacterized protein</fullName>
    </submittedName>
</protein>
<organism evidence="1 2">
    <name type="scientific">Auriscalpium vulgare</name>
    <dbReference type="NCBI Taxonomy" id="40419"/>
    <lineage>
        <taxon>Eukaryota</taxon>
        <taxon>Fungi</taxon>
        <taxon>Dikarya</taxon>
        <taxon>Basidiomycota</taxon>
        <taxon>Agaricomycotina</taxon>
        <taxon>Agaricomycetes</taxon>
        <taxon>Russulales</taxon>
        <taxon>Auriscalpiaceae</taxon>
        <taxon>Auriscalpium</taxon>
    </lineage>
</organism>
<keyword evidence="2" id="KW-1185">Reference proteome</keyword>
<comment type="caution">
    <text evidence="1">The sequence shown here is derived from an EMBL/GenBank/DDBJ whole genome shotgun (WGS) entry which is preliminary data.</text>
</comment>
<proteinExistence type="predicted"/>
<dbReference type="Proteomes" id="UP000814033">
    <property type="component" value="Unassembled WGS sequence"/>
</dbReference>